<accession>A0ABU0TKT6</accession>
<proteinExistence type="predicted"/>
<evidence type="ECO:0000313" key="3">
    <source>
        <dbReference type="EMBL" id="MDQ1097663.1"/>
    </source>
</evidence>
<evidence type="ECO:0000256" key="1">
    <source>
        <dbReference type="ARBA" id="ARBA00022737"/>
    </source>
</evidence>
<dbReference type="PANTHER" id="PTHR24198">
    <property type="entry name" value="ANKYRIN REPEAT AND PROTEIN KINASE DOMAIN-CONTAINING PROTEIN"/>
    <property type="match status" value="1"/>
</dbReference>
<dbReference type="Gene3D" id="1.25.40.20">
    <property type="entry name" value="Ankyrin repeat-containing domain"/>
    <property type="match status" value="1"/>
</dbReference>
<gene>
    <name evidence="3" type="ORF">QE404_002810</name>
</gene>
<evidence type="ECO:0000256" key="2">
    <source>
        <dbReference type="ARBA" id="ARBA00023043"/>
    </source>
</evidence>
<keyword evidence="1" id="KW-0677">Repeat</keyword>
<dbReference type="Pfam" id="PF12796">
    <property type="entry name" value="Ank_2"/>
    <property type="match status" value="1"/>
</dbReference>
<dbReference type="RefSeq" id="WP_307451348.1">
    <property type="nucleotide sequence ID" value="NZ_JAUTAL010000001.1"/>
</dbReference>
<name>A0ABU0TKT6_9FLAO</name>
<comment type="caution">
    <text evidence="3">The sequence shown here is derived from an EMBL/GenBank/DDBJ whole genome shotgun (WGS) entry which is preliminary data.</text>
</comment>
<dbReference type="PANTHER" id="PTHR24198:SF165">
    <property type="entry name" value="ANKYRIN REPEAT-CONTAINING PROTEIN-RELATED"/>
    <property type="match status" value="1"/>
</dbReference>
<reference evidence="3 4" key="1">
    <citation type="submission" date="2023-07" db="EMBL/GenBank/DDBJ databases">
        <title>Functional and genomic diversity of the sorghum phyllosphere microbiome.</title>
        <authorList>
            <person name="Shade A."/>
        </authorList>
    </citation>
    <scope>NUCLEOTIDE SEQUENCE [LARGE SCALE GENOMIC DNA]</scope>
    <source>
        <strain evidence="3 4">SORGH_AS_1064</strain>
    </source>
</reference>
<dbReference type="SUPFAM" id="SSF48403">
    <property type="entry name" value="Ankyrin repeat"/>
    <property type="match status" value="1"/>
</dbReference>
<dbReference type="SMART" id="SM00248">
    <property type="entry name" value="ANK"/>
    <property type="match status" value="3"/>
</dbReference>
<dbReference type="InterPro" id="IPR036770">
    <property type="entry name" value="Ankyrin_rpt-contain_sf"/>
</dbReference>
<dbReference type="EMBL" id="JAUTAL010000001">
    <property type="protein sequence ID" value="MDQ1097663.1"/>
    <property type="molecule type" value="Genomic_DNA"/>
</dbReference>
<evidence type="ECO:0000313" key="4">
    <source>
        <dbReference type="Proteomes" id="UP001225072"/>
    </source>
</evidence>
<dbReference type="Proteomes" id="UP001225072">
    <property type="component" value="Unassembled WGS sequence"/>
</dbReference>
<keyword evidence="4" id="KW-1185">Reference proteome</keyword>
<organism evidence="3 4">
    <name type="scientific">Chryseobacterium camelliae</name>
    <dbReference type="NCBI Taxonomy" id="1265445"/>
    <lineage>
        <taxon>Bacteria</taxon>
        <taxon>Pseudomonadati</taxon>
        <taxon>Bacteroidota</taxon>
        <taxon>Flavobacteriia</taxon>
        <taxon>Flavobacteriales</taxon>
        <taxon>Weeksellaceae</taxon>
        <taxon>Chryseobacterium group</taxon>
        <taxon>Chryseobacterium</taxon>
    </lineage>
</organism>
<sequence>MNKNSIKEAFQHVRYGEIDEIKSNVNKNNVNDFINEYNENLLQEAISSNSESIFDYLLNCGIDVNHQDKNGKTALHFSVAHGNYLFTKKLLDFKPTQIDLKDNYGNNAMWVATFNARGKYDFVELLKKYGADSNSKNNSHRSAIDFANQIGDNELIKILT</sequence>
<dbReference type="InterPro" id="IPR002110">
    <property type="entry name" value="Ankyrin_rpt"/>
</dbReference>
<keyword evidence="2" id="KW-0040">ANK repeat</keyword>
<protein>
    <submittedName>
        <fullName evidence="3">Ankyrin repeat protein</fullName>
    </submittedName>
</protein>